<keyword evidence="1 2" id="KW-0732">Signal</keyword>
<protein>
    <submittedName>
        <fullName evidence="3">DUF3192 domain-containing protein</fullName>
    </submittedName>
</protein>
<dbReference type="Pfam" id="PF11399">
    <property type="entry name" value="DUF3192"/>
    <property type="match status" value="1"/>
</dbReference>
<dbReference type="InterPro" id="IPR037873">
    <property type="entry name" value="BamE-like"/>
</dbReference>
<sequence length="118" mass="13153">MKSVYLGLMLAGSLALGGCVVNVGESVSGYQDWEKKQLENREHLTQLSLGMDKSQVLALMGNADFYEAWQADGKDVQVFFYRTHRLHGDGSTTKEECTPVILHNNRLVGWGETAYRKG</sequence>
<reference evidence="3 4" key="1">
    <citation type="journal article" date="2012" name="Antonie Van Leeuwenhoek">
        <title>Shewanella litorisediminis sp. nov., a gammaproteobacterium isolated from a tidal flat sediment.</title>
        <authorList>
            <person name="Lee M.H."/>
            <person name="Yoon J.H."/>
        </authorList>
    </citation>
    <scope>NUCLEOTIDE SEQUENCE [LARGE SCALE GENOMIC DNA]</scope>
    <source>
        <strain evidence="3 4">SMK1-12</strain>
    </source>
</reference>
<accession>A0ABX7G6F6</accession>
<evidence type="ECO:0000313" key="4">
    <source>
        <dbReference type="Proteomes" id="UP000596252"/>
    </source>
</evidence>
<feature type="signal peptide" evidence="2">
    <location>
        <begin position="1"/>
        <end position="17"/>
    </location>
</feature>
<organism evidence="3 4">
    <name type="scientific">Shewanella litorisediminis</name>
    <dbReference type="NCBI Taxonomy" id="1173586"/>
    <lineage>
        <taxon>Bacteria</taxon>
        <taxon>Pseudomonadati</taxon>
        <taxon>Pseudomonadota</taxon>
        <taxon>Gammaproteobacteria</taxon>
        <taxon>Alteromonadales</taxon>
        <taxon>Shewanellaceae</taxon>
        <taxon>Shewanella</taxon>
    </lineage>
</organism>
<keyword evidence="4" id="KW-1185">Reference proteome</keyword>
<dbReference type="InterPro" id="IPR021534">
    <property type="entry name" value="DUF3192"/>
</dbReference>
<dbReference type="RefSeq" id="WP_203326447.1">
    <property type="nucleotide sequence ID" value="NZ_CP069213.1"/>
</dbReference>
<feature type="chain" id="PRO_5045894589" evidence="2">
    <location>
        <begin position="18"/>
        <end position="118"/>
    </location>
</feature>
<evidence type="ECO:0000256" key="2">
    <source>
        <dbReference type="SAM" id="SignalP"/>
    </source>
</evidence>
<dbReference type="PROSITE" id="PS51257">
    <property type="entry name" value="PROKAR_LIPOPROTEIN"/>
    <property type="match status" value="1"/>
</dbReference>
<dbReference type="Proteomes" id="UP000596252">
    <property type="component" value="Chromosome"/>
</dbReference>
<name>A0ABX7G6F6_9GAMM</name>
<dbReference type="EMBL" id="CP069213">
    <property type="protein sequence ID" value="QRH02866.1"/>
    <property type="molecule type" value="Genomic_DNA"/>
</dbReference>
<dbReference type="Gene3D" id="3.30.1450.10">
    <property type="match status" value="1"/>
</dbReference>
<evidence type="ECO:0000313" key="3">
    <source>
        <dbReference type="EMBL" id="QRH02866.1"/>
    </source>
</evidence>
<gene>
    <name evidence="3" type="ORF">JQC75_05495</name>
</gene>
<evidence type="ECO:0000256" key="1">
    <source>
        <dbReference type="ARBA" id="ARBA00022729"/>
    </source>
</evidence>
<proteinExistence type="predicted"/>